<dbReference type="Proteomes" id="UP001596425">
    <property type="component" value="Unassembled WGS sequence"/>
</dbReference>
<accession>A0ABW1YTH3</accession>
<keyword evidence="2" id="KW-1185">Reference proteome</keyword>
<evidence type="ECO:0000313" key="1">
    <source>
        <dbReference type="EMBL" id="MFC6634689.1"/>
    </source>
</evidence>
<proteinExistence type="predicted"/>
<dbReference type="RefSeq" id="WP_193191702.1">
    <property type="nucleotide sequence ID" value="NZ_JACZFR010000021.1"/>
</dbReference>
<sequence>MNFHITYRPDTGIVRVLHYGPMSLVERMAAASMLAESYRHRSPLRILVDHRFAQSISPEEQRQFGRFLAEHPVLGAARIAVLHPCDRYPSQMVASEARSRGHDMRQFFVEAEAEAWLLQAKNEAMPSLAL</sequence>
<evidence type="ECO:0000313" key="2">
    <source>
        <dbReference type="Proteomes" id="UP001596425"/>
    </source>
</evidence>
<evidence type="ECO:0008006" key="3">
    <source>
        <dbReference type="Google" id="ProtNLM"/>
    </source>
</evidence>
<name>A0ABW1YTH3_9GAMM</name>
<comment type="caution">
    <text evidence="1">The sequence shown here is derived from an EMBL/GenBank/DDBJ whole genome shotgun (WGS) entry which is preliminary data.</text>
</comment>
<organism evidence="1 2">
    <name type="scientific">Microbulbifer taiwanensis</name>
    <dbReference type="NCBI Taxonomy" id="986746"/>
    <lineage>
        <taxon>Bacteria</taxon>
        <taxon>Pseudomonadati</taxon>
        <taxon>Pseudomonadota</taxon>
        <taxon>Gammaproteobacteria</taxon>
        <taxon>Cellvibrionales</taxon>
        <taxon>Microbulbiferaceae</taxon>
        <taxon>Microbulbifer</taxon>
    </lineage>
</organism>
<protein>
    <recommendedName>
        <fullName evidence="3">STAS/SEC14 domain-containing protein</fullName>
    </recommendedName>
</protein>
<dbReference type="EMBL" id="JBHSVR010000001">
    <property type="protein sequence ID" value="MFC6634689.1"/>
    <property type="molecule type" value="Genomic_DNA"/>
</dbReference>
<reference evidence="2" key="1">
    <citation type="journal article" date="2019" name="Int. J. Syst. Evol. Microbiol.">
        <title>The Global Catalogue of Microorganisms (GCM) 10K type strain sequencing project: providing services to taxonomists for standard genome sequencing and annotation.</title>
        <authorList>
            <consortium name="The Broad Institute Genomics Platform"/>
            <consortium name="The Broad Institute Genome Sequencing Center for Infectious Disease"/>
            <person name="Wu L."/>
            <person name="Ma J."/>
        </authorList>
    </citation>
    <scope>NUCLEOTIDE SEQUENCE [LARGE SCALE GENOMIC DNA]</scope>
    <source>
        <strain evidence="2">CGMCC 1.13718</strain>
    </source>
</reference>
<gene>
    <name evidence="1" type="ORF">ACFQBM_15480</name>
</gene>